<dbReference type="AlphaFoldDB" id="A0A1J1IF56"/>
<keyword evidence="6" id="KW-0539">Nucleus</keyword>
<evidence type="ECO:0000259" key="8">
    <source>
        <dbReference type="PROSITE" id="PS50250"/>
    </source>
</evidence>
<evidence type="ECO:0000313" key="9">
    <source>
        <dbReference type="EMBL" id="CRK98848.1"/>
    </source>
</evidence>
<evidence type="ECO:0000256" key="4">
    <source>
        <dbReference type="ARBA" id="ARBA00022490"/>
    </source>
</evidence>
<reference evidence="9 10" key="1">
    <citation type="submission" date="2015-04" db="EMBL/GenBank/DDBJ databases">
        <authorList>
            <person name="Syromyatnikov M.Y."/>
            <person name="Popov V.N."/>
        </authorList>
    </citation>
    <scope>NUCLEOTIDE SEQUENCE [LARGE SCALE GENOMIC DNA]</scope>
</reference>
<dbReference type="GO" id="GO:0005737">
    <property type="term" value="C:cytoplasm"/>
    <property type="evidence" value="ECO:0007669"/>
    <property type="project" value="UniProtKB-SubCell"/>
</dbReference>
<dbReference type="Proteomes" id="UP000183832">
    <property type="component" value="Unassembled WGS sequence"/>
</dbReference>
<dbReference type="InterPro" id="IPR041481">
    <property type="entry name" value="CSN7_helixI"/>
</dbReference>
<dbReference type="Pfam" id="PF18392">
    <property type="entry name" value="CSN7a_helixI"/>
    <property type="match status" value="1"/>
</dbReference>
<dbReference type="PROSITE" id="PS50250">
    <property type="entry name" value="PCI"/>
    <property type="match status" value="1"/>
</dbReference>
<feature type="region of interest" description="Disordered" evidence="7">
    <location>
        <begin position="222"/>
        <end position="272"/>
    </location>
</feature>
<keyword evidence="4" id="KW-0963">Cytoplasm</keyword>
<evidence type="ECO:0000256" key="2">
    <source>
        <dbReference type="ARBA" id="ARBA00004496"/>
    </source>
</evidence>
<dbReference type="STRING" id="568069.A0A1J1IF56"/>
<keyword evidence="10" id="KW-1185">Reference proteome</keyword>
<protein>
    <submittedName>
        <fullName evidence="9">CLUMA_CG011949, isoform A</fullName>
    </submittedName>
</protein>
<dbReference type="EMBL" id="CVRI01000048">
    <property type="protein sequence ID" value="CRK98848.1"/>
    <property type="molecule type" value="Genomic_DNA"/>
</dbReference>
<feature type="compositionally biased region" description="Polar residues" evidence="7">
    <location>
        <begin position="224"/>
        <end position="234"/>
    </location>
</feature>
<accession>A0A1J1IF56</accession>
<evidence type="ECO:0000256" key="1">
    <source>
        <dbReference type="ARBA" id="ARBA00004123"/>
    </source>
</evidence>
<evidence type="ECO:0000313" key="10">
    <source>
        <dbReference type="Proteomes" id="UP000183832"/>
    </source>
</evidence>
<dbReference type="Pfam" id="PF01399">
    <property type="entry name" value="PCI"/>
    <property type="match status" value="1"/>
</dbReference>
<evidence type="ECO:0000256" key="5">
    <source>
        <dbReference type="ARBA" id="ARBA00022790"/>
    </source>
</evidence>
<sequence>MEVAQSIQQTSFDQFHKLIKEKSANKAEITKIIEDILESPSLNTFSEFLHLKEIDELKSGEYEKHYNTLNLFAFGTYRQFLEKKQKIISLSPIMDKKLKHLTILTLATQKKTLPYDDLMVELDIANVRHLEDIIIEAIYAELINGKLDQKNRQLEIDYAVAPDIQTENIQDIVNILTDWLKSCESCSSCLQEQIENANAEKVKRAKHKEHLEEKLAEVKKNIKKQSSNTQQQNFEGEDGDFLMGPEKNLNTKEKRGRPKQGTSKAPWFKTFN</sequence>
<feature type="domain" description="PCI" evidence="8">
    <location>
        <begin position="1"/>
        <end position="161"/>
    </location>
</feature>
<comment type="subcellular location">
    <subcellularLocation>
        <location evidence="2">Cytoplasm</location>
    </subcellularLocation>
    <subcellularLocation>
        <location evidence="1">Nucleus</location>
    </subcellularLocation>
</comment>
<evidence type="ECO:0000256" key="6">
    <source>
        <dbReference type="ARBA" id="ARBA00023242"/>
    </source>
</evidence>
<dbReference type="OrthoDB" id="10265275at2759"/>
<dbReference type="InterPro" id="IPR045237">
    <property type="entry name" value="COPS7/eIF3m"/>
</dbReference>
<organism evidence="9 10">
    <name type="scientific">Clunio marinus</name>
    <dbReference type="NCBI Taxonomy" id="568069"/>
    <lineage>
        <taxon>Eukaryota</taxon>
        <taxon>Metazoa</taxon>
        <taxon>Ecdysozoa</taxon>
        <taxon>Arthropoda</taxon>
        <taxon>Hexapoda</taxon>
        <taxon>Insecta</taxon>
        <taxon>Pterygota</taxon>
        <taxon>Neoptera</taxon>
        <taxon>Endopterygota</taxon>
        <taxon>Diptera</taxon>
        <taxon>Nematocera</taxon>
        <taxon>Chironomoidea</taxon>
        <taxon>Chironomidae</taxon>
        <taxon>Clunio</taxon>
    </lineage>
</organism>
<keyword evidence="5" id="KW-0736">Signalosome</keyword>
<dbReference type="GO" id="GO:0010387">
    <property type="term" value="P:COP9 signalosome assembly"/>
    <property type="evidence" value="ECO:0007669"/>
    <property type="project" value="InterPro"/>
</dbReference>
<evidence type="ECO:0000256" key="3">
    <source>
        <dbReference type="ARBA" id="ARBA00008482"/>
    </source>
</evidence>
<dbReference type="PANTHER" id="PTHR15350:SF5">
    <property type="entry name" value="COP9 SIGNALOSOME COMPLEX SUBUNIT 7"/>
    <property type="match status" value="1"/>
</dbReference>
<dbReference type="SMART" id="SM00088">
    <property type="entry name" value="PINT"/>
    <property type="match status" value="1"/>
</dbReference>
<proteinExistence type="inferred from homology"/>
<dbReference type="GO" id="GO:0008180">
    <property type="term" value="C:COP9 signalosome"/>
    <property type="evidence" value="ECO:0007669"/>
    <property type="project" value="UniProtKB-KW"/>
</dbReference>
<gene>
    <name evidence="9" type="ORF">CLUMA_CG011949</name>
</gene>
<dbReference type="PANTHER" id="PTHR15350">
    <property type="entry name" value="COP9 SIGNALOSOME COMPLEX SUBUNIT 7/DENDRITIC CELL PROTEIN GA17"/>
    <property type="match status" value="1"/>
</dbReference>
<dbReference type="InterPro" id="IPR000717">
    <property type="entry name" value="PCI_dom"/>
</dbReference>
<name>A0A1J1IF56_9DIPT</name>
<comment type="similarity">
    <text evidence="3">Belongs to the CSN7/EIF3M family. CSN7 subfamily.</text>
</comment>
<evidence type="ECO:0000256" key="7">
    <source>
        <dbReference type="SAM" id="MobiDB-lite"/>
    </source>
</evidence>